<evidence type="ECO:0000256" key="5">
    <source>
        <dbReference type="RuleBase" id="RU361235"/>
    </source>
</evidence>
<evidence type="ECO:0000256" key="1">
    <source>
        <dbReference type="ARBA" id="ARBA00005964"/>
    </source>
</evidence>
<evidence type="ECO:0000256" key="2">
    <source>
        <dbReference type="ARBA" id="ARBA00022487"/>
    </source>
</evidence>
<keyword evidence="2" id="KW-0719">Serine esterase</keyword>
<dbReference type="SUPFAM" id="SSF53474">
    <property type="entry name" value="alpha/beta-Hydrolases"/>
    <property type="match status" value="1"/>
</dbReference>
<dbReference type="EMBL" id="GL732529">
    <property type="protein sequence ID" value="EFX86746.1"/>
    <property type="molecule type" value="Genomic_DNA"/>
</dbReference>
<dbReference type="STRING" id="6669.E9G1V3"/>
<dbReference type="InParanoid" id="E9G1V3"/>
<dbReference type="EC" id="3.1.1.-" evidence="5"/>
<keyword evidence="3 5" id="KW-0378">Hydrolase</keyword>
<reference evidence="7 8" key="1">
    <citation type="journal article" date="2011" name="Science">
        <title>The ecoresponsive genome of Daphnia pulex.</title>
        <authorList>
            <person name="Colbourne J.K."/>
            <person name="Pfrender M.E."/>
            <person name="Gilbert D."/>
            <person name="Thomas W.K."/>
            <person name="Tucker A."/>
            <person name="Oakley T.H."/>
            <person name="Tokishita S."/>
            <person name="Aerts A."/>
            <person name="Arnold G.J."/>
            <person name="Basu M.K."/>
            <person name="Bauer D.J."/>
            <person name="Caceres C.E."/>
            <person name="Carmel L."/>
            <person name="Casola C."/>
            <person name="Choi J.H."/>
            <person name="Detter J.C."/>
            <person name="Dong Q."/>
            <person name="Dusheyko S."/>
            <person name="Eads B.D."/>
            <person name="Frohlich T."/>
            <person name="Geiler-Samerotte K.A."/>
            <person name="Gerlach D."/>
            <person name="Hatcher P."/>
            <person name="Jogdeo S."/>
            <person name="Krijgsveld J."/>
            <person name="Kriventseva E.V."/>
            <person name="Kultz D."/>
            <person name="Laforsch C."/>
            <person name="Lindquist E."/>
            <person name="Lopez J."/>
            <person name="Manak J.R."/>
            <person name="Muller J."/>
            <person name="Pangilinan J."/>
            <person name="Patwardhan R.P."/>
            <person name="Pitluck S."/>
            <person name="Pritham E.J."/>
            <person name="Rechtsteiner A."/>
            <person name="Rho M."/>
            <person name="Rogozin I.B."/>
            <person name="Sakarya O."/>
            <person name="Salamov A."/>
            <person name="Schaack S."/>
            <person name="Shapiro H."/>
            <person name="Shiga Y."/>
            <person name="Skalitzky C."/>
            <person name="Smith Z."/>
            <person name="Souvorov A."/>
            <person name="Sung W."/>
            <person name="Tang Z."/>
            <person name="Tsuchiya D."/>
            <person name="Tu H."/>
            <person name="Vos H."/>
            <person name="Wang M."/>
            <person name="Wolf Y.I."/>
            <person name="Yamagata H."/>
            <person name="Yamada T."/>
            <person name="Ye Y."/>
            <person name="Shaw J.R."/>
            <person name="Andrews J."/>
            <person name="Crease T.J."/>
            <person name="Tang H."/>
            <person name="Lucas S.M."/>
            <person name="Robertson H.M."/>
            <person name="Bork P."/>
            <person name="Koonin E.V."/>
            <person name="Zdobnov E.M."/>
            <person name="Grigoriev I.V."/>
            <person name="Lynch M."/>
            <person name="Boore J.L."/>
        </authorList>
    </citation>
    <scope>NUCLEOTIDE SEQUENCE [LARGE SCALE GENOMIC DNA]</scope>
</reference>
<dbReference type="PhylomeDB" id="E9G1V3"/>
<dbReference type="OrthoDB" id="6846267at2759"/>
<dbReference type="ESTHER" id="dappu-e9g1v3">
    <property type="family name" value="Carb_B_Arthropoda"/>
</dbReference>
<name>E9G1V3_DAPPU</name>
<dbReference type="KEGG" id="dpx:DAPPUDRAFT_312876"/>
<dbReference type="Proteomes" id="UP000000305">
    <property type="component" value="Unassembled WGS sequence"/>
</dbReference>
<keyword evidence="8" id="KW-1185">Reference proteome</keyword>
<organism evidence="7 8">
    <name type="scientific">Daphnia pulex</name>
    <name type="common">Water flea</name>
    <dbReference type="NCBI Taxonomy" id="6669"/>
    <lineage>
        <taxon>Eukaryota</taxon>
        <taxon>Metazoa</taxon>
        <taxon>Ecdysozoa</taxon>
        <taxon>Arthropoda</taxon>
        <taxon>Crustacea</taxon>
        <taxon>Branchiopoda</taxon>
        <taxon>Diplostraca</taxon>
        <taxon>Cladocera</taxon>
        <taxon>Anomopoda</taxon>
        <taxon>Daphniidae</taxon>
        <taxon>Daphnia</taxon>
    </lineage>
</organism>
<proteinExistence type="inferred from homology"/>
<feature type="domain" description="Carboxylesterase type B" evidence="6">
    <location>
        <begin position="19"/>
        <end position="556"/>
    </location>
</feature>
<evidence type="ECO:0000259" key="6">
    <source>
        <dbReference type="Pfam" id="PF00135"/>
    </source>
</evidence>
<dbReference type="InterPro" id="IPR029058">
    <property type="entry name" value="AB_hydrolase_fold"/>
</dbReference>
<dbReference type="FunFam" id="3.40.50.1820:FF:000092">
    <property type="entry name" value="Carboxylic ester hydrolase"/>
    <property type="match status" value="1"/>
</dbReference>
<dbReference type="AlphaFoldDB" id="E9G1V3"/>
<dbReference type="InterPro" id="IPR002018">
    <property type="entry name" value="CarbesteraseB"/>
</dbReference>
<dbReference type="GO" id="GO:0052689">
    <property type="term" value="F:carboxylic ester hydrolase activity"/>
    <property type="evidence" value="ECO:0007669"/>
    <property type="project" value="UniProtKB-KW"/>
</dbReference>
<evidence type="ECO:0000313" key="8">
    <source>
        <dbReference type="Proteomes" id="UP000000305"/>
    </source>
</evidence>
<protein>
    <recommendedName>
        <fullName evidence="5">Carboxylic ester hydrolase</fullName>
        <ecNumber evidence="5">3.1.1.-</ecNumber>
    </recommendedName>
</protein>
<sequence>MNLMELLCLLNICNLTERSPMVEIPSLGQLRGSKMVSSSGRNYYAFRGIPYAKPPIGDLRFRDPEPADPWVGKVLDASRDEPTCIQYNGIIRIFLGEEDCLTLNVYTHNNRDIPQFKSTSSPRPVMVYIHPGSWFFGSGNGKTDLAGPGYFLDRNVVYVTMKYRLGAFGFLSTEDSEAPGNYGLLDQTMALRWIRDNIRHFGGDPNLVTIFGCSAGAASVHYHLLSPHSKGLFHRAIAQSGSTLNPWARKRSVGTYTKKLAQYVNCPQSNSSALLACLRQKPANQIVRFQKEIEIMHVCPVGFGPRVDVERESPFLPAEPRKLMETNQINSVPMIAGSTRNEGGSMVRRLVSDDRKLLNEFNKDPLKYFRFMMGIEEQSFFGDKIIKQIAYRYFTIDRPYHPNQLDKVGEIIADYLYYHDIDESVDLLSKNSNHSVYYYLYNYNSHIYWSRNIRRVSSNDLLASSLDLSGTHSEELYLMFSHILLPRLRSAKDIKVSNMLLDLWTSFAKDGVPRSDLVPGDWIPTKEDQPRYLRIEADNPSLVNESMPFRQRLQFWRNKFIEK</sequence>
<dbReference type="OMA" id="RPDYFMD"/>
<keyword evidence="4" id="KW-0325">Glycoprotein</keyword>
<dbReference type="PROSITE" id="PS00122">
    <property type="entry name" value="CARBOXYLESTERASE_B_1"/>
    <property type="match status" value="1"/>
</dbReference>
<feature type="signal peptide" evidence="5">
    <location>
        <begin position="1"/>
        <end position="18"/>
    </location>
</feature>
<comment type="similarity">
    <text evidence="1 5">Belongs to the type-B carboxylesterase/lipase family.</text>
</comment>
<evidence type="ECO:0000313" key="7">
    <source>
        <dbReference type="EMBL" id="EFX86746.1"/>
    </source>
</evidence>
<dbReference type="InterPro" id="IPR050309">
    <property type="entry name" value="Type-B_Carboxylest/Lipase"/>
</dbReference>
<dbReference type="InterPro" id="IPR019826">
    <property type="entry name" value="Carboxylesterase_B_AS"/>
</dbReference>
<accession>E9G1V3</accession>
<dbReference type="PANTHER" id="PTHR11559">
    <property type="entry name" value="CARBOXYLESTERASE"/>
    <property type="match status" value="1"/>
</dbReference>
<evidence type="ECO:0000256" key="4">
    <source>
        <dbReference type="ARBA" id="ARBA00023180"/>
    </source>
</evidence>
<evidence type="ECO:0000256" key="3">
    <source>
        <dbReference type="ARBA" id="ARBA00022801"/>
    </source>
</evidence>
<feature type="chain" id="PRO_5005128562" description="Carboxylic ester hydrolase" evidence="5">
    <location>
        <begin position="19"/>
        <end position="563"/>
    </location>
</feature>
<dbReference type="Pfam" id="PF00135">
    <property type="entry name" value="COesterase"/>
    <property type="match status" value="1"/>
</dbReference>
<gene>
    <name evidence="7" type="ORF">DAPPUDRAFT_312876</name>
</gene>
<keyword evidence="5" id="KW-0732">Signal</keyword>
<dbReference type="Gene3D" id="3.40.50.1820">
    <property type="entry name" value="alpha/beta hydrolase"/>
    <property type="match status" value="1"/>
</dbReference>
<dbReference type="HOGENOM" id="CLU_006586_13_2_1"/>
<dbReference type="eggNOG" id="KOG1516">
    <property type="taxonomic scope" value="Eukaryota"/>
</dbReference>